<comment type="caution">
    <text evidence="3">The sequence shown here is derived from an EMBL/GenBank/DDBJ whole genome shotgun (WGS) entry which is preliminary data.</text>
</comment>
<feature type="transmembrane region" description="Helical" evidence="2">
    <location>
        <begin position="245"/>
        <end position="266"/>
    </location>
</feature>
<keyword evidence="2" id="KW-0472">Membrane</keyword>
<name>A0ABR2ZC72_9AGAR</name>
<feature type="transmembrane region" description="Helical" evidence="2">
    <location>
        <begin position="30"/>
        <end position="48"/>
    </location>
</feature>
<accession>A0ABR2ZC72</accession>
<dbReference type="Proteomes" id="UP001437256">
    <property type="component" value="Unassembled WGS sequence"/>
</dbReference>
<evidence type="ECO:0000313" key="4">
    <source>
        <dbReference type="Proteomes" id="UP001437256"/>
    </source>
</evidence>
<evidence type="ECO:0000256" key="1">
    <source>
        <dbReference type="SAM" id="MobiDB-lite"/>
    </source>
</evidence>
<evidence type="ECO:0000313" key="3">
    <source>
        <dbReference type="EMBL" id="KAL0058913.1"/>
    </source>
</evidence>
<feature type="region of interest" description="Disordered" evidence="1">
    <location>
        <begin position="422"/>
        <end position="444"/>
    </location>
</feature>
<feature type="transmembrane region" description="Helical" evidence="2">
    <location>
        <begin position="122"/>
        <end position="149"/>
    </location>
</feature>
<feature type="transmembrane region" description="Helical" evidence="2">
    <location>
        <begin position="89"/>
        <end position="110"/>
    </location>
</feature>
<proteinExistence type="predicted"/>
<reference evidence="3 4" key="1">
    <citation type="submission" date="2024-05" db="EMBL/GenBank/DDBJ databases">
        <title>A draft genome resource for the thread blight pathogen Marasmius tenuissimus strain MS-2.</title>
        <authorList>
            <person name="Yulfo-Soto G.E."/>
            <person name="Baruah I.K."/>
            <person name="Amoako-Attah I."/>
            <person name="Bukari Y."/>
            <person name="Meinhardt L.W."/>
            <person name="Bailey B.A."/>
            <person name="Cohen S.P."/>
        </authorList>
    </citation>
    <scope>NUCLEOTIDE SEQUENCE [LARGE SCALE GENOMIC DNA]</scope>
    <source>
        <strain evidence="3 4">MS-2</strain>
    </source>
</reference>
<keyword evidence="2" id="KW-0812">Transmembrane</keyword>
<dbReference type="EMBL" id="JBBXMP010000263">
    <property type="protein sequence ID" value="KAL0058913.1"/>
    <property type="molecule type" value="Genomic_DNA"/>
</dbReference>
<keyword evidence="4" id="KW-1185">Reference proteome</keyword>
<feature type="transmembrane region" description="Helical" evidence="2">
    <location>
        <begin position="60"/>
        <end position="77"/>
    </location>
</feature>
<organism evidence="3 4">
    <name type="scientific">Marasmius tenuissimus</name>
    <dbReference type="NCBI Taxonomy" id="585030"/>
    <lineage>
        <taxon>Eukaryota</taxon>
        <taxon>Fungi</taxon>
        <taxon>Dikarya</taxon>
        <taxon>Basidiomycota</taxon>
        <taxon>Agaricomycotina</taxon>
        <taxon>Agaricomycetes</taxon>
        <taxon>Agaricomycetidae</taxon>
        <taxon>Agaricales</taxon>
        <taxon>Marasmiineae</taxon>
        <taxon>Marasmiaceae</taxon>
        <taxon>Marasmius</taxon>
    </lineage>
</organism>
<evidence type="ECO:0000256" key="2">
    <source>
        <dbReference type="SAM" id="Phobius"/>
    </source>
</evidence>
<feature type="transmembrane region" description="Helical" evidence="2">
    <location>
        <begin position="296"/>
        <end position="316"/>
    </location>
</feature>
<protein>
    <submittedName>
        <fullName evidence="3">Uncharacterized protein</fullName>
    </submittedName>
</protein>
<keyword evidence="2" id="KW-1133">Transmembrane helix</keyword>
<sequence>MEPEISHAPAMEEYLLCLARSERNPDLQGYAVRLSSFIANLCIAALIAWSEKTVKESVNIVLLQNSVVLLCTAVAMIRKDLTVADAHFALTLTVSPVGIYLVYSTIFRYLRKRPNHLYSRLGSAKIITCILTIILVIWWIVFDLMIYFSPIFRDKGCRASLEGWLLYRTIASLFTLFFTVALLPLLPLFWIIYFLRHFRDIREEYKRHMKKTQRWQRFRWVQSFGRAIKSFTIAQWDMITRSHKWLFFLTIAIFYVSWGSALYIWVVDVQEFYHYTVVEVFDENAPPYEPPEDFDVLGYGQLLAVGIAIEPFWAVLKMIYLQRDKVSAWLKQWPGSIWNGIVFIFTGHRNPWKRIQEEQRQQTDDGPDYKHLYHPNFVQVEELPMSTKDSVYEESLDHAPPEGGSKARVLFSRGASPQMVTAYYDPYEPGNGKKSRRSSYDAFR</sequence>
<gene>
    <name evidence="3" type="ORF">AAF712_014377</name>
</gene>
<feature type="transmembrane region" description="Helical" evidence="2">
    <location>
        <begin position="169"/>
        <end position="195"/>
    </location>
</feature>